<comment type="caution">
    <text evidence="3">The sequence shown here is derived from an EMBL/GenBank/DDBJ whole genome shotgun (WGS) entry which is preliminary data.</text>
</comment>
<dbReference type="InterPro" id="IPR010982">
    <property type="entry name" value="Lambda_DNA-bd_dom_sf"/>
</dbReference>
<keyword evidence="4" id="KW-1185">Reference proteome</keyword>
<reference evidence="3 4" key="1">
    <citation type="journal article" date="2014" name="Int. J. Syst. Evol. Microbiol.">
        <title>Phylogenomics and the dynamic genome evolution of the genus Streptococcus.</title>
        <authorList>
            <consortium name="The Broad Institute Genome Sequencing Platform"/>
            <person name="Richards V.P."/>
            <person name="Palmer S.R."/>
            <person name="Pavinski Bitar P.D."/>
            <person name="Qin X."/>
            <person name="Weinstock G.M."/>
            <person name="Highlander S.K."/>
            <person name="Town C.D."/>
            <person name="Burne R.A."/>
            <person name="Stanhope M.J."/>
        </authorList>
    </citation>
    <scope>NUCLEOTIDE SEQUENCE [LARGE SCALE GENOMIC DNA]</scope>
    <source>
        <strain evidence="3 4">NCTC 11558</strain>
    </source>
</reference>
<protein>
    <recommendedName>
        <fullName evidence="5">DUF4115 domain-containing protein</fullName>
    </recommendedName>
</protein>
<evidence type="ECO:0008006" key="5">
    <source>
        <dbReference type="Google" id="ProtNLM"/>
    </source>
</evidence>
<dbReference type="EMBL" id="AEUW02000001">
    <property type="protein sequence ID" value="EHJ53002.1"/>
    <property type="molecule type" value="Genomic_DNA"/>
</dbReference>
<name>G5JXI7_9STRE</name>
<dbReference type="InterPro" id="IPR050400">
    <property type="entry name" value="Bact_Cytoskel_RodZ"/>
</dbReference>
<evidence type="ECO:0000256" key="2">
    <source>
        <dbReference type="SAM" id="Phobius"/>
    </source>
</evidence>
<dbReference type="STRING" id="764298.STRMA_1587"/>
<feature type="region of interest" description="Disordered" evidence="1">
    <location>
        <begin position="207"/>
        <end position="232"/>
    </location>
</feature>
<organism evidence="3 4">
    <name type="scientific">Streptococcus macacae NCTC 11558</name>
    <dbReference type="NCBI Taxonomy" id="764298"/>
    <lineage>
        <taxon>Bacteria</taxon>
        <taxon>Bacillati</taxon>
        <taxon>Bacillota</taxon>
        <taxon>Bacilli</taxon>
        <taxon>Lactobacillales</taxon>
        <taxon>Streptococcaceae</taxon>
        <taxon>Streptococcus</taxon>
    </lineage>
</organism>
<feature type="region of interest" description="Disordered" evidence="1">
    <location>
        <begin position="132"/>
        <end position="172"/>
    </location>
</feature>
<dbReference type="GO" id="GO:0003677">
    <property type="term" value="F:DNA binding"/>
    <property type="evidence" value="ECO:0007669"/>
    <property type="project" value="InterPro"/>
</dbReference>
<dbReference type="Proteomes" id="UP000003573">
    <property type="component" value="Unassembled WGS sequence"/>
</dbReference>
<evidence type="ECO:0000313" key="3">
    <source>
        <dbReference type="EMBL" id="EHJ53002.1"/>
    </source>
</evidence>
<dbReference type="eggNOG" id="COG1426">
    <property type="taxonomic scope" value="Bacteria"/>
</dbReference>
<dbReference type="Gene3D" id="1.10.260.40">
    <property type="entry name" value="lambda repressor-like DNA-binding domains"/>
    <property type="match status" value="1"/>
</dbReference>
<dbReference type="PANTHER" id="PTHR34475:SF1">
    <property type="entry name" value="CYTOSKELETON PROTEIN RODZ"/>
    <property type="match status" value="1"/>
</dbReference>
<feature type="compositionally biased region" description="Low complexity" evidence="1">
    <location>
        <begin position="216"/>
        <end position="230"/>
    </location>
</feature>
<accession>G5JXI7</accession>
<feature type="transmembrane region" description="Helical" evidence="2">
    <location>
        <begin position="177"/>
        <end position="201"/>
    </location>
</feature>
<sequence length="340" mass="37395">MNNKIGELLRDARIEKRLSFDDVVEKTGIAPHYILAMELDQLKLLPEGKTNEYLEQYARAVDLDPVSIIHGYRNQELSDDLIVPAPNDNAAPEPQTDDKDDNTEEIEVKVADKYFNVTQELPIDIDVTQEITSNKSEKNSDKESKRKKSDADIAPEESEKLPSRLSRHSYGKEPQKGFPWTLLVLILLALGIVSYVGYVVYNQLQTDSHKTERSSSQKSSSNSNDNKTSTAQNQTKLETDFANGGNNVTVSNANGKVEITVTLTGSEDNWLSVTNTNEGEAQTTLTADNKSYTATLAEGATNSTLTINSLSNAEIAINGQKLDTSNLVNAGLNSINLTIQ</sequence>
<keyword evidence="2" id="KW-0472">Membrane</keyword>
<keyword evidence="2" id="KW-1133">Transmembrane helix</keyword>
<feature type="region of interest" description="Disordered" evidence="1">
    <location>
        <begin position="82"/>
        <end position="102"/>
    </location>
</feature>
<dbReference type="OrthoDB" id="9797543at2"/>
<feature type="compositionally biased region" description="Basic and acidic residues" evidence="1">
    <location>
        <begin position="135"/>
        <end position="144"/>
    </location>
</feature>
<dbReference type="RefSeq" id="WP_003081725.1">
    <property type="nucleotide sequence ID" value="NZ_AEUW02000001.1"/>
</dbReference>
<evidence type="ECO:0000313" key="4">
    <source>
        <dbReference type="Proteomes" id="UP000003573"/>
    </source>
</evidence>
<dbReference type="Pfam" id="PF13413">
    <property type="entry name" value="HTH_25"/>
    <property type="match status" value="1"/>
</dbReference>
<proteinExistence type="predicted"/>
<dbReference type="AlphaFoldDB" id="G5JXI7"/>
<dbReference type="PANTHER" id="PTHR34475">
    <property type="match status" value="1"/>
</dbReference>
<keyword evidence="2" id="KW-0812">Transmembrane</keyword>
<gene>
    <name evidence="3" type="ORF">STRMA_1587</name>
</gene>
<dbReference type="SUPFAM" id="SSF47413">
    <property type="entry name" value="lambda repressor-like DNA-binding domains"/>
    <property type="match status" value="1"/>
</dbReference>
<evidence type="ECO:0000256" key="1">
    <source>
        <dbReference type="SAM" id="MobiDB-lite"/>
    </source>
</evidence>